<gene>
    <name evidence="4" type="ORF">GCM10011333_29540</name>
</gene>
<dbReference type="Pfam" id="PF03334">
    <property type="entry name" value="PhaG_MnhG_YufB"/>
    <property type="match status" value="1"/>
</dbReference>
<organism evidence="4 5">
    <name type="scientific">Sediminivirga luteola</name>
    <dbReference type="NCBI Taxonomy" id="1774748"/>
    <lineage>
        <taxon>Bacteria</taxon>
        <taxon>Bacillati</taxon>
        <taxon>Actinomycetota</taxon>
        <taxon>Actinomycetes</taxon>
        <taxon>Micrococcales</taxon>
        <taxon>Brevibacteriaceae</taxon>
        <taxon>Sediminivirga</taxon>
    </lineage>
</organism>
<reference evidence="4" key="1">
    <citation type="journal article" date="2014" name="Int. J. Syst. Evol. Microbiol.">
        <title>Complete genome sequence of Corynebacterium casei LMG S-19264T (=DSM 44701T), isolated from a smear-ripened cheese.</title>
        <authorList>
            <consortium name="US DOE Joint Genome Institute (JGI-PGF)"/>
            <person name="Walter F."/>
            <person name="Albersmeier A."/>
            <person name="Kalinowski J."/>
            <person name="Ruckert C."/>
        </authorList>
    </citation>
    <scope>NUCLEOTIDE SEQUENCE</scope>
    <source>
        <strain evidence="4">CGMCC 1.12785</strain>
    </source>
</reference>
<evidence type="ECO:0000256" key="1">
    <source>
        <dbReference type="ARBA" id="ARBA00008404"/>
    </source>
</evidence>
<evidence type="ECO:0000313" key="5">
    <source>
        <dbReference type="Proteomes" id="UP000616114"/>
    </source>
</evidence>
<dbReference type="AlphaFoldDB" id="A0A8J2XLP7"/>
<dbReference type="GO" id="GO:0015385">
    <property type="term" value="F:sodium:proton antiporter activity"/>
    <property type="evidence" value="ECO:0007669"/>
    <property type="project" value="TreeGrafter"/>
</dbReference>
<evidence type="ECO:0000313" key="4">
    <source>
        <dbReference type="EMBL" id="GGA24592.1"/>
    </source>
</evidence>
<dbReference type="RefSeq" id="WP_229745205.1">
    <property type="nucleotide sequence ID" value="NZ_BMFY01000015.1"/>
</dbReference>
<dbReference type="PANTHER" id="PTHR34703:SF1">
    <property type="entry name" value="ANTIPORTER SUBUNIT MNHG2-RELATED"/>
    <property type="match status" value="1"/>
</dbReference>
<feature type="transmembrane region" description="Helical" evidence="3">
    <location>
        <begin position="43"/>
        <end position="63"/>
    </location>
</feature>
<feature type="transmembrane region" description="Helical" evidence="3">
    <location>
        <begin position="6"/>
        <end position="31"/>
    </location>
</feature>
<comment type="similarity">
    <text evidence="1">Belongs to the CPA3 antiporters (TC 2.A.63) subunit G family.</text>
</comment>
<feature type="transmembrane region" description="Helical" evidence="3">
    <location>
        <begin position="75"/>
        <end position="94"/>
    </location>
</feature>
<evidence type="ECO:0000256" key="3">
    <source>
        <dbReference type="SAM" id="Phobius"/>
    </source>
</evidence>
<name>A0A8J2XLP7_9MICO</name>
<keyword evidence="5" id="KW-1185">Reference proteome</keyword>
<comment type="caution">
    <text evidence="4">The sequence shown here is derived from an EMBL/GenBank/DDBJ whole genome shotgun (WGS) entry which is preliminary data.</text>
</comment>
<dbReference type="EMBL" id="BMFY01000015">
    <property type="protein sequence ID" value="GGA24592.1"/>
    <property type="molecule type" value="Genomic_DNA"/>
</dbReference>
<dbReference type="PANTHER" id="PTHR34703">
    <property type="entry name" value="ANTIPORTER SUBUNIT MNHG2-RELATED"/>
    <property type="match status" value="1"/>
</dbReference>
<dbReference type="Proteomes" id="UP000616114">
    <property type="component" value="Unassembled WGS sequence"/>
</dbReference>
<keyword evidence="3" id="KW-0812">Transmembrane</keyword>
<reference evidence="4" key="2">
    <citation type="submission" date="2020-09" db="EMBL/GenBank/DDBJ databases">
        <authorList>
            <person name="Sun Q."/>
            <person name="Zhou Y."/>
        </authorList>
    </citation>
    <scope>NUCLEOTIDE SEQUENCE</scope>
    <source>
        <strain evidence="4">CGMCC 1.12785</strain>
    </source>
</reference>
<dbReference type="InterPro" id="IPR005133">
    <property type="entry name" value="PhaG_MnhG_YufB"/>
</dbReference>
<protein>
    <submittedName>
        <fullName evidence="4">Cation:proton antiporter</fullName>
    </submittedName>
</protein>
<keyword evidence="3" id="KW-1133">Transmembrane helix</keyword>
<feature type="region of interest" description="Disordered" evidence="2">
    <location>
        <begin position="98"/>
        <end position="120"/>
    </location>
</feature>
<proteinExistence type="inferred from homology"/>
<sequence>MIALDIALDIVIIALLAAGTAFVAVGTVGLLRFPDLATRLHAVAKADNLGLGLIVAALVVHVLREASAPDDPAGWGVALKLLLIWLLALLGTAANSHLLAVPPPGKTDGKGKERGEGGRR</sequence>
<keyword evidence="3" id="KW-0472">Membrane</keyword>
<accession>A0A8J2XLP7</accession>
<evidence type="ECO:0000256" key="2">
    <source>
        <dbReference type="SAM" id="MobiDB-lite"/>
    </source>
</evidence>
<feature type="compositionally biased region" description="Basic and acidic residues" evidence="2">
    <location>
        <begin position="107"/>
        <end position="120"/>
    </location>
</feature>